<name>A0ABY6L7T3_9ARAC</name>
<dbReference type="InterPro" id="IPR036397">
    <property type="entry name" value="RNaseH_sf"/>
</dbReference>
<dbReference type="PANTHER" id="PTHR46060">
    <property type="entry name" value="MARINER MOS1 TRANSPOSASE-LIKE PROTEIN"/>
    <property type="match status" value="1"/>
</dbReference>
<dbReference type="EMBL" id="CP092877">
    <property type="protein sequence ID" value="UYV77211.1"/>
    <property type="molecule type" value="Genomic_DNA"/>
</dbReference>
<evidence type="ECO:0000313" key="1">
    <source>
        <dbReference type="EMBL" id="UYV77211.1"/>
    </source>
</evidence>
<accession>A0ABY6L7T3</accession>
<protein>
    <submittedName>
        <fullName evidence="1">Uncharacterized protein</fullName>
    </submittedName>
</protein>
<dbReference type="Gene3D" id="3.30.420.10">
    <property type="entry name" value="Ribonuclease H-like superfamily/Ribonuclease H"/>
    <property type="match status" value="1"/>
</dbReference>
<gene>
    <name evidence="1" type="ORF">LAZ67_15000137</name>
</gene>
<keyword evidence="2" id="KW-1185">Reference proteome</keyword>
<evidence type="ECO:0000313" key="2">
    <source>
        <dbReference type="Proteomes" id="UP001235939"/>
    </source>
</evidence>
<proteinExistence type="predicted"/>
<organism evidence="1 2">
    <name type="scientific">Cordylochernes scorpioides</name>
    <dbReference type="NCBI Taxonomy" id="51811"/>
    <lineage>
        <taxon>Eukaryota</taxon>
        <taxon>Metazoa</taxon>
        <taxon>Ecdysozoa</taxon>
        <taxon>Arthropoda</taxon>
        <taxon>Chelicerata</taxon>
        <taxon>Arachnida</taxon>
        <taxon>Pseudoscorpiones</taxon>
        <taxon>Cheliferoidea</taxon>
        <taxon>Chernetidae</taxon>
        <taxon>Cordylochernes</taxon>
    </lineage>
</organism>
<dbReference type="PANTHER" id="PTHR46060:SF1">
    <property type="entry name" value="MARINER MOS1 TRANSPOSASE-LIKE PROTEIN"/>
    <property type="match status" value="1"/>
</dbReference>
<reference evidence="1 2" key="1">
    <citation type="submission" date="2022-01" db="EMBL/GenBank/DDBJ databases">
        <title>A chromosomal length assembly of Cordylochernes scorpioides.</title>
        <authorList>
            <person name="Zeh D."/>
            <person name="Zeh J."/>
        </authorList>
    </citation>
    <scope>NUCLEOTIDE SEQUENCE [LARGE SCALE GENOMIC DNA]</scope>
    <source>
        <strain evidence="1">IN4F17</strain>
        <tissue evidence="1">Whole Body</tissue>
    </source>
</reference>
<dbReference type="Proteomes" id="UP001235939">
    <property type="component" value="Chromosome 15"/>
</dbReference>
<sequence length="337" mass="38634">MNLNLSENQHKVDHFLGWPMNITMPEMISKIHCIFKEDRRVNICQIAETTSISLDRVHHILGVKLPIKICVPDGYRDCLRTTKKACAQTFPSRVLSLSVLNPPEGDDILKEELRAKRPRLARKKVNFQHDNALPHRSNVAAAKLFELSFQLVAHSSYSPDLAPCDFFLFPNINKCLVGMTFSSNEEVINDVNGYFEDLIISNFTDMQDQKGLPIIEHVSEDSKEKIMKDLVNDLFPDRWPDPDDTIISDNAHHTSIRNYTPKFTNSNPCHIHKREIEELLDKNNVNKSPGPEYISINMIKHSLPLILPMLQSLFNKCIQIGYFPEMENRSTQNNSQA</sequence>
<dbReference type="InterPro" id="IPR052709">
    <property type="entry name" value="Transposase-MT_Hybrid"/>
</dbReference>